<gene>
    <name evidence="1" type="ORF">Pan44_26190</name>
</gene>
<dbReference type="EMBL" id="CP036271">
    <property type="protein sequence ID" value="QDT54586.1"/>
    <property type="molecule type" value="Genomic_DNA"/>
</dbReference>
<dbReference type="Gene3D" id="2.60.40.1190">
    <property type="match status" value="1"/>
</dbReference>
<reference evidence="1 2" key="1">
    <citation type="submission" date="2019-02" db="EMBL/GenBank/DDBJ databases">
        <title>Deep-cultivation of Planctomycetes and their phenomic and genomic characterization uncovers novel biology.</title>
        <authorList>
            <person name="Wiegand S."/>
            <person name="Jogler M."/>
            <person name="Boedeker C."/>
            <person name="Pinto D."/>
            <person name="Vollmers J."/>
            <person name="Rivas-Marin E."/>
            <person name="Kohn T."/>
            <person name="Peeters S.H."/>
            <person name="Heuer A."/>
            <person name="Rast P."/>
            <person name="Oberbeckmann S."/>
            <person name="Bunk B."/>
            <person name="Jeske O."/>
            <person name="Meyerdierks A."/>
            <person name="Storesund J.E."/>
            <person name="Kallscheuer N."/>
            <person name="Luecker S."/>
            <person name="Lage O.M."/>
            <person name="Pohl T."/>
            <person name="Merkel B.J."/>
            <person name="Hornburger P."/>
            <person name="Mueller R.-W."/>
            <person name="Bruemmer F."/>
            <person name="Labrenz M."/>
            <person name="Spormann A.M."/>
            <person name="Op den Camp H."/>
            <person name="Overmann J."/>
            <person name="Amann R."/>
            <person name="Jetten M.S.M."/>
            <person name="Mascher T."/>
            <person name="Medema M.H."/>
            <person name="Devos D.P."/>
            <person name="Kaster A.-K."/>
            <person name="Ovreas L."/>
            <person name="Rohde M."/>
            <person name="Galperin M.Y."/>
            <person name="Jogler C."/>
        </authorList>
    </citation>
    <scope>NUCLEOTIDE SEQUENCE [LARGE SCALE GENOMIC DNA]</scope>
    <source>
        <strain evidence="1 2">Pan44</strain>
    </source>
</reference>
<proteinExistence type="predicted"/>
<dbReference type="CDD" id="cd00241">
    <property type="entry name" value="DOMON_like"/>
    <property type="match status" value="1"/>
</dbReference>
<name>A0A517SEN9_9PLAN</name>
<dbReference type="Proteomes" id="UP000315700">
    <property type="component" value="Chromosome"/>
</dbReference>
<keyword evidence="2" id="KW-1185">Reference proteome</keyword>
<organism evidence="1 2">
    <name type="scientific">Caulifigura coniformis</name>
    <dbReference type="NCBI Taxonomy" id="2527983"/>
    <lineage>
        <taxon>Bacteria</taxon>
        <taxon>Pseudomonadati</taxon>
        <taxon>Planctomycetota</taxon>
        <taxon>Planctomycetia</taxon>
        <taxon>Planctomycetales</taxon>
        <taxon>Planctomycetaceae</taxon>
        <taxon>Caulifigura</taxon>
    </lineage>
</organism>
<sequence>MPAVIPAPFLFHFALPVHRVVDLPRDAAPWLKLPEACRLVNAGAIGDEPQFADLRAAWNPDGFAISVKVTGKKFPPFCDPGDVQRSDGLRLWFDMRDTKSLHHATRFCQHFILLPAGGGDDGLAALAKPLPVPRAREEAPRVDEDDVLVWSSVSKTGYELEAWFPAGVLNGFDPASQSRLGFFYQLHDSELGDQSFSVTSSFPVSSDPSLWGTLLLEK</sequence>
<evidence type="ECO:0000313" key="2">
    <source>
        <dbReference type="Proteomes" id="UP000315700"/>
    </source>
</evidence>
<dbReference type="InParanoid" id="A0A517SEN9"/>
<evidence type="ECO:0000313" key="1">
    <source>
        <dbReference type="EMBL" id="QDT54586.1"/>
    </source>
</evidence>
<dbReference type="SUPFAM" id="SSF49344">
    <property type="entry name" value="CBD9-like"/>
    <property type="match status" value="1"/>
</dbReference>
<protein>
    <recommendedName>
        <fullName evidence="3">Carbohydrate-binding domain-containing protein</fullName>
    </recommendedName>
</protein>
<dbReference type="OrthoDB" id="261771at2"/>
<evidence type="ECO:0008006" key="3">
    <source>
        <dbReference type="Google" id="ProtNLM"/>
    </source>
</evidence>
<dbReference type="KEGG" id="ccos:Pan44_26190"/>
<dbReference type="AlphaFoldDB" id="A0A517SEN9"/>
<accession>A0A517SEN9</accession>
<dbReference type="RefSeq" id="WP_145030431.1">
    <property type="nucleotide sequence ID" value="NZ_CP036271.1"/>
</dbReference>